<evidence type="ECO:0000313" key="2">
    <source>
        <dbReference type="Proteomes" id="UP000284706"/>
    </source>
</evidence>
<dbReference type="PANTHER" id="PTHR34129">
    <property type="entry name" value="BLR1139 PROTEIN"/>
    <property type="match status" value="1"/>
</dbReference>
<name>A0A409VG35_9AGAR</name>
<evidence type="ECO:0008006" key="3">
    <source>
        <dbReference type="Google" id="ProtNLM"/>
    </source>
</evidence>
<dbReference type="Gene3D" id="3.20.170.20">
    <property type="entry name" value="Protein of unknown function DUF952"/>
    <property type="match status" value="1"/>
</dbReference>
<gene>
    <name evidence="1" type="ORF">CVT26_000191</name>
</gene>
<evidence type="ECO:0000313" key="1">
    <source>
        <dbReference type="EMBL" id="PPQ65214.1"/>
    </source>
</evidence>
<dbReference type="SUPFAM" id="SSF56399">
    <property type="entry name" value="ADP-ribosylation"/>
    <property type="match status" value="1"/>
</dbReference>
<proteinExistence type="predicted"/>
<dbReference type="AlphaFoldDB" id="A0A409VG35"/>
<accession>A0A409VG35</accession>
<dbReference type="STRING" id="231916.A0A409VG35"/>
<protein>
    <recommendedName>
        <fullName evidence="3">DUF952 domain-containing protein</fullName>
    </recommendedName>
</protein>
<organism evidence="1 2">
    <name type="scientific">Gymnopilus dilepis</name>
    <dbReference type="NCBI Taxonomy" id="231916"/>
    <lineage>
        <taxon>Eukaryota</taxon>
        <taxon>Fungi</taxon>
        <taxon>Dikarya</taxon>
        <taxon>Basidiomycota</taxon>
        <taxon>Agaricomycotina</taxon>
        <taxon>Agaricomycetes</taxon>
        <taxon>Agaricomycetidae</taxon>
        <taxon>Agaricales</taxon>
        <taxon>Agaricineae</taxon>
        <taxon>Hymenogastraceae</taxon>
        <taxon>Gymnopilus</taxon>
    </lineage>
</organism>
<comment type="caution">
    <text evidence="1">The sequence shown here is derived from an EMBL/GenBank/DDBJ whole genome shotgun (WGS) entry which is preliminary data.</text>
</comment>
<dbReference type="PANTHER" id="PTHR34129:SF1">
    <property type="entry name" value="DUF952 DOMAIN-CONTAINING PROTEIN"/>
    <property type="match status" value="1"/>
</dbReference>
<sequence>MSTPTYIYKIVPVSSGLPDPIPESLPVSELDKKDNFIHLSTAAQLPGTLDRFFPDHEQVHILRIAYKNVEKDIKWENSKGTAPGGVGEEGIFPHLHNGLRLGCNEIESVATWKKDPDWASAVNKAKDINWFIY</sequence>
<dbReference type="InterPro" id="IPR009297">
    <property type="entry name" value="DUF952"/>
</dbReference>
<dbReference type="EMBL" id="NHYE01005657">
    <property type="protein sequence ID" value="PPQ65214.1"/>
    <property type="molecule type" value="Genomic_DNA"/>
</dbReference>
<keyword evidence="2" id="KW-1185">Reference proteome</keyword>
<dbReference type="InParanoid" id="A0A409VG35"/>
<reference evidence="1 2" key="1">
    <citation type="journal article" date="2018" name="Evol. Lett.">
        <title>Horizontal gene cluster transfer increased hallucinogenic mushroom diversity.</title>
        <authorList>
            <person name="Reynolds H.T."/>
            <person name="Vijayakumar V."/>
            <person name="Gluck-Thaler E."/>
            <person name="Korotkin H.B."/>
            <person name="Matheny P.B."/>
            <person name="Slot J.C."/>
        </authorList>
    </citation>
    <scope>NUCLEOTIDE SEQUENCE [LARGE SCALE GENOMIC DNA]</scope>
    <source>
        <strain evidence="1 2">SRW20</strain>
    </source>
</reference>
<dbReference type="OrthoDB" id="3335358at2759"/>
<dbReference type="Proteomes" id="UP000284706">
    <property type="component" value="Unassembled WGS sequence"/>
</dbReference>
<dbReference type="Pfam" id="PF06108">
    <property type="entry name" value="DUF952"/>
    <property type="match status" value="1"/>
</dbReference>